<evidence type="ECO:0000256" key="1">
    <source>
        <dbReference type="ARBA" id="ARBA00022603"/>
    </source>
</evidence>
<sequence>MVLKSALELDLLEIMAKVGPVLNCTLRTLPDGRIEWLYSPAPVCKFLTKNADGVSVAPLLLMNQDKVLLERWYHLKDAVLDGGIPFNKAYGMTAFEYHGTDPRFNKVFNLGMSDLTTLSMKNILEDYKGFEGLNSIVDIGSGTRAAMNMIVSKYPSIKGINFDLPHVIKDAPYYPGVEHVGGDMFASVPKADAIFIKENGGCGYFRWIDPKPSISVHQYPEVEWSLMIRFKDGENSCDRLKQKLKDIEQERDTLCEKLKDSEEKLIALRQKLKKVKLERECAKFKLNRLVLLLLIVLTVKWFFNMM</sequence>
<evidence type="ECO:0000256" key="2">
    <source>
        <dbReference type="ARBA" id="ARBA00022679"/>
    </source>
</evidence>
<accession>A0A2G3A043</accession>
<dbReference type="GO" id="GO:0032259">
    <property type="term" value="P:methylation"/>
    <property type="evidence" value="ECO:0000318"/>
    <property type="project" value="GO_Central"/>
</dbReference>
<gene>
    <name evidence="6" type="ORF">T459_09719</name>
</gene>
<evidence type="ECO:0000313" key="7">
    <source>
        <dbReference type="Proteomes" id="UP000222542"/>
    </source>
</evidence>
<keyword evidence="1" id="KW-0489">Methyltransferase</keyword>
<dbReference type="Gramene" id="PHT87613">
    <property type="protein sequence ID" value="PHT87613"/>
    <property type="gene ID" value="T459_09719"/>
</dbReference>
<dbReference type="Gene3D" id="1.10.10.10">
    <property type="entry name" value="Winged helix-like DNA-binding domain superfamily/Winged helix DNA-binding domain"/>
    <property type="match status" value="1"/>
</dbReference>
<reference evidence="6 7" key="2">
    <citation type="journal article" date="2017" name="Genome Biol.">
        <title>New reference genome sequences of hot pepper reveal the massive evolution of plant disease-resistance genes by retroduplication.</title>
        <authorList>
            <person name="Kim S."/>
            <person name="Park J."/>
            <person name="Yeom S.I."/>
            <person name="Kim Y.M."/>
            <person name="Seo E."/>
            <person name="Kim K.T."/>
            <person name="Kim M.S."/>
            <person name="Lee J.M."/>
            <person name="Cheong K."/>
            <person name="Shin H.S."/>
            <person name="Kim S.B."/>
            <person name="Han K."/>
            <person name="Lee J."/>
            <person name="Park M."/>
            <person name="Lee H.A."/>
            <person name="Lee H.Y."/>
            <person name="Lee Y."/>
            <person name="Oh S."/>
            <person name="Lee J.H."/>
            <person name="Choi E."/>
            <person name="Choi E."/>
            <person name="Lee S.E."/>
            <person name="Jeon J."/>
            <person name="Kim H."/>
            <person name="Choi G."/>
            <person name="Song H."/>
            <person name="Lee J."/>
            <person name="Lee S.C."/>
            <person name="Kwon J.K."/>
            <person name="Lee H.Y."/>
            <person name="Koo N."/>
            <person name="Hong Y."/>
            <person name="Kim R.W."/>
            <person name="Kang W.H."/>
            <person name="Huh J.H."/>
            <person name="Kang B.C."/>
            <person name="Yang T.J."/>
            <person name="Lee Y.H."/>
            <person name="Bennetzen J.L."/>
            <person name="Choi D."/>
        </authorList>
    </citation>
    <scope>NUCLEOTIDE SEQUENCE [LARGE SCALE GENOMIC DNA]</scope>
    <source>
        <strain evidence="7">cv. CM334</strain>
    </source>
</reference>
<dbReference type="InterPro" id="IPR016461">
    <property type="entry name" value="COMT-like"/>
</dbReference>
<organism evidence="6 7">
    <name type="scientific">Capsicum annuum</name>
    <name type="common">Capsicum pepper</name>
    <dbReference type="NCBI Taxonomy" id="4072"/>
    <lineage>
        <taxon>Eukaryota</taxon>
        <taxon>Viridiplantae</taxon>
        <taxon>Streptophyta</taxon>
        <taxon>Embryophyta</taxon>
        <taxon>Tracheophyta</taxon>
        <taxon>Spermatophyta</taxon>
        <taxon>Magnoliopsida</taxon>
        <taxon>eudicotyledons</taxon>
        <taxon>Gunneridae</taxon>
        <taxon>Pentapetalae</taxon>
        <taxon>asterids</taxon>
        <taxon>lamiids</taxon>
        <taxon>Solanales</taxon>
        <taxon>Solanaceae</taxon>
        <taxon>Solanoideae</taxon>
        <taxon>Capsiceae</taxon>
        <taxon>Capsicum</taxon>
    </lineage>
</organism>
<feature type="domain" description="O-methyltransferase C-terminal" evidence="5">
    <location>
        <begin position="72"/>
        <end position="197"/>
    </location>
</feature>
<dbReference type="PROSITE" id="PS51683">
    <property type="entry name" value="SAM_OMT_II"/>
    <property type="match status" value="1"/>
</dbReference>
<evidence type="ECO:0000256" key="3">
    <source>
        <dbReference type="ARBA" id="ARBA00022691"/>
    </source>
</evidence>
<name>A0A2G3A043_CAPAN</name>
<keyword evidence="3" id="KW-0949">S-adenosyl-L-methionine</keyword>
<dbReference type="InterPro" id="IPR029063">
    <property type="entry name" value="SAM-dependent_MTases_sf"/>
</dbReference>
<comment type="caution">
    <text evidence="6">The sequence shown here is derived from an EMBL/GenBank/DDBJ whole genome shotgun (WGS) entry which is preliminary data.</text>
</comment>
<evidence type="ECO:0000313" key="6">
    <source>
        <dbReference type="EMBL" id="PHT87613.1"/>
    </source>
</evidence>
<evidence type="ECO:0000259" key="5">
    <source>
        <dbReference type="Pfam" id="PF00891"/>
    </source>
</evidence>
<dbReference type="AlphaFoldDB" id="A0A2G3A043"/>
<dbReference type="InterPro" id="IPR036390">
    <property type="entry name" value="WH_DNA-bd_sf"/>
</dbReference>
<keyword evidence="7" id="KW-1185">Reference proteome</keyword>
<dbReference type="InterPro" id="IPR036388">
    <property type="entry name" value="WH-like_DNA-bd_sf"/>
</dbReference>
<keyword evidence="2" id="KW-0808">Transferase</keyword>
<dbReference type="GO" id="GO:0008757">
    <property type="term" value="F:S-adenosylmethionine-dependent methyltransferase activity"/>
    <property type="evidence" value="ECO:0000318"/>
    <property type="project" value="GO_Central"/>
</dbReference>
<dbReference type="GO" id="GO:0008171">
    <property type="term" value="F:O-methyltransferase activity"/>
    <property type="evidence" value="ECO:0000318"/>
    <property type="project" value="GO_Central"/>
</dbReference>
<dbReference type="Pfam" id="PF00891">
    <property type="entry name" value="Methyltransf_2"/>
    <property type="match status" value="1"/>
</dbReference>
<dbReference type="STRING" id="4072.A0A2G3A043"/>
<evidence type="ECO:0000256" key="4">
    <source>
        <dbReference type="SAM" id="Coils"/>
    </source>
</evidence>
<protein>
    <submittedName>
        <fullName evidence="6">Caffeic acid 3-O-methyltransferase</fullName>
    </submittedName>
</protein>
<dbReference type="Proteomes" id="UP000222542">
    <property type="component" value="Unassembled WGS sequence"/>
</dbReference>
<keyword evidence="4" id="KW-0175">Coiled coil</keyword>
<dbReference type="SUPFAM" id="SSF53335">
    <property type="entry name" value="S-adenosyl-L-methionine-dependent methyltransferases"/>
    <property type="match status" value="1"/>
</dbReference>
<reference evidence="6 7" key="1">
    <citation type="journal article" date="2014" name="Nat. Genet.">
        <title>Genome sequence of the hot pepper provides insights into the evolution of pungency in Capsicum species.</title>
        <authorList>
            <person name="Kim S."/>
            <person name="Park M."/>
            <person name="Yeom S.I."/>
            <person name="Kim Y.M."/>
            <person name="Lee J.M."/>
            <person name="Lee H.A."/>
            <person name="Seo E."/>
            <person name="Choi J."/>
            <person name="Cheong K."/>
            <person name="Kim K.T."/>
            <person name="Jung K."/>
            <person name="Lee G.W."/>
            <person name="Oh S.K."/>
            <person name="Bae C."/>
            <person name="Kim S.B."/>
            <person name="Lee H.Y."/>
            <person name="Kim S.Y."/>
            <person name="Kim M.S."/>
            <person name="Kang B.C."/>
            <person name="Jo Y.D."/>
            <person name="Yang H.B."/>
            <person name="Jeong H.J."/>
            <person name="Kang W.H."/>
            <person name="Kwon J.K."/>
            <person name="Shin C."/>
            <person name="Lim J.Y."/>
            <person name="Park J.H."/>
            <person name="Huh J.H."/>
            <person name="Kim J.S."/>
            <person name="Kim B.D."/>
            <person name="Cohen O."/>
            <person name="Paran I."/>
            <person name="Suh M.C."/>
            <person name="Lee S.B."/>
            <person name="Kim Y.K."/>
            <person name="Shin Y."/>
            <person name="Noh S.J."/>
            <person name="Park J."/>
            <person name="Seo Y.S."/>
            <person name="Kwon S.Y."/>
            <person name="Kim H.A."/>
            <person name="Park J.M."/>
            <person name="Kim H.J."/>
            <person name="Choi S.B."/>
            <person name="Bosland P.W."/>
            <person name="Reeves G."/>
            <person name="Jo S.H."/>
            <person name="Lee B.W."/>
            <person name="Cho H.T."/>
            <person name="Choi H.S."/>
            <person name="Lee M.S."/>
            <person name="Yu Y."/>
            <person name="Do Choi Y."/>
            <person name="Park B.S."/>
            <person name="van Deynze A."/>
            <person name="Ashrafi H."/>
            <person name="Hill T."/>
            <person name="Kim W.T."/>
            <person name="Pai H.S."/>
            <person name="Ahn H.K."/>
            <person name="Yeam I."/>
            <person name="Giovannoni J.J."/>
            <person name="Rose J.K."/>
            <person name="Sorensen I."/>
            <person name="Lee S.J."/>
            <person name="Kim R.W."/>
            <person name="Choi I.Y."/>
            <person name="Choi B.S."/>
            <person name="Lim J.S."/>
            <person name="Lee Y.H."/>
            <person name="Choi D."/>
        </authorList>
    </citation>
    <scope>NUCLEOTIDE SEQUENCE [LARGE SCALE GENOMIC DNA]</scope>
    <source>
        <strain evidence="7">cv. CM334</strain>
    </source>
</reference>
<dbReference type="PANTHER" id="PTHR11746">
    <property type="entry name" value="O-METHYLTRANSFERASE"/>
    <property type="match status" value="1"/>
</dbReference>
<dbReference type="InterPro" id="IPR001077">
    <property type="entry name" value="COMT_C"/>
</dbReference>
<dbReference type="SUPFAM" id="SSF46785">
    <property type="entry name" value="Winged helix' DNA-binding domain"/>
    <property type="match status" value="1"/>
</dbReference>
<feature type="coiled-coil region" evidence="4">
    <location>
        <begin position="230"/>
        <end position="278"/>
    </location>
</feature>
<dbReference type="Gene3D" id="3.40.50.150">
    <property type="entry name" value="Vaccinia Virus protein VP39"/>
    <property type="match status" value="1"/>
</dbReference>
<proteinExistence type="predicted"/>
<dbReference type="EMBL" id="AYRZ02000003">
    <property type="protein sequence ID" value="PHT87613.1"/>
    <property type="molecule type" value="Genomic_DNA"/>
</dbReference>